<name>A0A0G1A642_9BACT</name>
<dbReference type="NCBIfam" id="TIGR01537">
    <property type="entry name" value="portal_HK97"/>
    <property type="match status" value="1"/>
</dbReference>
<protein>
    <submittedName>
        <fullName evidence="2">Phage portal protein, HK97 family</fullName>
    </submittedName>
</protein>
<evidence type="ECO:0000313" key="2">
    <source>
        <dbReference type="EMBL" id="KKS56552.1"/>
    </source>
</evidence>
<gene>
    <name evidence="2" type="ORF">UV20_C0009G0031</name>
</gene>
<accession>A0A0G1A642</accession>
<dbReference type="InterPro" id="IPR006944">
    <property type="entry name" value="Phage/GTA_portal"/>
</dbReference>
<dbReference type="InterPro" id="IPR006528">
    <property type="entry name" value="Phage_head_morphogenesis_dom"/>
</dbReference>
<dbReference type="AlphaFoldDB" id="A0A0G1A642"/>
<dbReference type="EMBL" id="LCDO01000009">
    <property type="protein sequence ID" value="KKS56552.1"/>
    <property type="molecule type" value="Genomic_DNA"/>
</dbReference>
<dbReference type="Proteomes" id="UP000034837">
    <property type="component" value="Unassembled WGS sequence"/>
</dbReference>
<proteinExistence type="predicted"/>
<dbReference type="NCBIfam" id="TIGR01641">
    <property type="entry name" value="phageSPP1_gp7"/>
    <property type="match status" value="1"/>
</dbReference>
<dbReference type="Pfam" id="PF04233">
    <property type="entry name" value="Phage_Mu_F"/>
    <property type="match status" value="1"/>
</dbReference>
<dbReference type="InterPro" id="IPR006427">
    <property type="entry name" value="Portal_HK97"/>
</dbReference>
<evidence type="ECO:0000313" key="3">
    <source>
        <dbReference type="Proteomes" id="UP000034837"/>
    </source>
</evidence>
<reference evidence="2 3" key="1">
    <citation type="journal article" date="2015" name="Nature">
        <title>rRNA introns, odd ribosomes, and small enigmatic genomes across a large radiation of phyla.</title>
        <authorList>
            <person name="Brown C.T."/>
            <person name="Hug L.A."/>
            <person name="Thomas B.C."/>
            <person name="Sharon I."/>
            <person name="Castelle C.J."/>
            <person name="Singh A."/>
            <person name="Wilkins M.J."/>
            <person name="Williams K.H."/>
            <person name="Banfield J.F."/>
        </authorList>
    </citation>
    <scope>NUCLEOTIDE SEQUENCE [LARGE SCALE GENOMIC DNA]</scope>
</reference>
<feature type="domain" description="Phage head morphogenesis" evidence="1">
    <location>
        <begin position="595"/>
        <end position="717"/>
    </location>
</feature>
<dbReference type="Pfam" id="PF04860">
    <property type="entry name" value="Phage_portal"/>
    <property type="match status" value="1"/>
</dbReference>
<comment type="caution">
    <text evidence="2">The sequence shown here is derived from an EMBL/GenBank/DDBJ whole genome shotgun (WGS) entry which is preliminary data.</text>
</comment>
<sequence>MDLDLYQNIDEKAKAIIKETAPLKKEEKAIDFGDLIEKPLFLDEAQPLNKTKDYLNAATGWVYACASVICDEVAAIDLHLYKKTNKGIEEQLSHPILDLLYRANDFTTKFDLFWLTQQYLELSGEAPWYLVKQGGKITDILLLRPDLIDVIPGKDTYIDGYKYRVNQGKTIQLEGEDVLFLKVPDNTRPFRGRGTLQAIVKTVDIDNFSEDFNRNFFYNSAMPGSILKTDQKLTQETKKYLEFHIKRLYKGIDNAHKAMILEQGLDWKPMQMSQKDMDFLEQQRFSRDKILGIFRVPRTALGITDDVNRANAEATDYVFAKRTIKPKMQRLIEQLNEFLLPQFPDSENLFLSFTDPVPENLDNKLNYYKTGLSSGFLTINEVRKEENLEGIGPEGDQIFIPFTVNPIGQIKEQKQIDGLIQKQLSARNRKTNEKQSNKERIEKTLTEKLTPIVKQLLGRTLKKQGKKKSAETDKDINQKFWEAKIFKTDSFEKKWIEKMDEIFNDQSAKVLNIMPEKAASDDIKKWLLDKKKETKKTQKTFKPLMGSIIKEGGKDGFILLGLDDDLDLSNPIVQNFLEERSFQFSEEITEETNDKLGKTLSDGVANGESIPQLRKRVETIFDEMKKYRSERIARSEVIRASNYGTEQAYKESGVVEAKIWLTAFDERTCEYCADMDGKTVDLDENFADKGDTIAGFAVDYEDVGAPPLHPNCRCTIIPKVKS</sequence>
<evidence type="ECO:0000259" key="1">
    <source>
        <dbReference type="Pfam" id="PF04233"/>
    </source>
</evidence>
<organism evidence="2 3">
    <name type="scientific">Candidatus Magasanikbacteria bacterium GW2011_GWA2_42_32</name>
    <dbReference type="NCBI Taxonomy" id="1619039"/>
    <lineage>
        <taxon>Bacteria</taxon>
        <taxon>Candidatus Magasanikiibacteriota</taxon>
    </lineage>
</organism>